<proteinExistence type="predicted"/>
<keyword evidence="4" id="KW-1185">Reference proteome</keyword>
<dbReference type="RefSeq" id="WP_320941033.1">
    <property type="nucleotide sequence ID" value="NZ_BAABEU010000010.1"/>
</dbReference>
<feature type="domain" description="NAD(P)-binding" evidence="2">
    <location>
        <begin position="8"/>
        <end position="173"/>
    </location>
</feature>
<dbReference type="PANTHER" id="PTHR42748:SF3">
    <property type="entry name" value="BLL4366 PROTEIN"/>
    <property type="match status" value="1"/>
</dbReference>
<dbReference type="Pfam" id="PF13460">
    <property type="entry name" value="NAD_binding_10"/>
    <property type="match status" value="1"/>
</dbReference>
<protein>
    <submittedName>
        <fullName evidence="3">SDR family oxidoreductase</fullName>
    </submittedName>
</protein>
<dbReference type="PANTHER" id="PTHR42748">
    <property type="entry name" value="NITROGEN METABOLITE REPRESSION PROTEIN NMRA FAMILY MEMBER"/>
    <property type="match status" value="1"/>
</dbReference>
<dbReference type="InterPro" id="IPR036291">
    <property type="entry name" value="NAD(P)-bd_dom_sf"/>
</dbReference>
<dbReference type="InterPro" id="IPR016040">
    <property type="entry name" value="NAD(P)-bd_dom"/>
</dbReference>
<reference evidence="3 4" key="1">
    <citation type="submission" date="2023-11" db="EMBL/GenBank/DDBJ databases">
        <title>Genome sequence of Microbacterium rhizosphaerae KACC 19337.</title>
        <authorList>
            <person name="Choi H."/>
            <person name="Kim S."/>
            <person name="Kim Y."/>
            <person name="Kwon S.-W."/>
            <person name="Heo J."/>
        </authorList>
    </citation>
    <scope>NUCLEOTIDE SEQUENCE [LARGE SCALE GENOMIC DNA]</scope>
    <source>
        <strain evidence="3 4">KACC 19337</strain>
    </source>
</reference>
<accession>A0ABZ0SHD4</accession>
<dbReference type="Proteomes" id="UP001323798">
    <property type="component" value="Chromosome"/>
</dbReference>
<evidence type="ECO:0000256" key="1">
    <source>
        <dbReference type="ARBA" id="ARBA00022857"/>
    </source>
</evidence>
<dbReference type="InterPro" id="IPR051164">
    <property type="entry name" value="NmrA-like_oxidored"/>
</dbReference>
<sequence>MAKIIVVGGTGLIGSKVVAKLSEHGHEAVAAAPSTGVDTLTGEGLADAMTGAQVVVDVSNSPSFEENAVLEFFTTSTRNLLAAEAAAGVGHHVALTIVGTNRPQNIPYFRAKTAQEKLITESGMPYSLVHATQFFEFLGSIADISVVADGTVHLPGALIQPIAAEDVATAVARTAAGRPINGDLEIAGPEQFPMDEFVRRGLAFRGDPRTVVQDPDAQYYGAHIEERTLIPLDGAEIFPTTLAEWLPANPPRS</sequence>
<dbReference type="Gene3D" id="3.40.50.720">
    <property type="entry name" value="NAD(P)-binding Rossmann-like Domain"/>
    <property type="match status" value="1"/>
</dbReference>
<evidence type="ECO:0000259" key="2">
    <source>
        <dbReference type="Pfam" id="PF13460"/>
    </source>
</evidence>
<dbReference type="EMBL" id="CP139368">
    <property type="protein sequence ID" value="WPR88313.1"/>
    <property type="molecule type" value="Genomic_DNA"/>
</dbReference>
<gene>
    <name evidence="3" type="ORF">SM116_11015</name>
</gene>
<evidence type="ECO:0000313" key="3">
    <source>
        <dbReference type="EMBL" id="WPR88313.1"/>
    </source>
</evidence>
<dbReference type="SUPFAM" id="SSF51735">
    <property type="entry name" value="NAD(P)-binding Rossmann-fold domains"/>
    <property type="match status" value="1"/>
</dbReference>
<name>A0ABZ0SHD4_9MICO</name>
<organism evidence="3 4">
    <name type="scientific">Microbacterium rhizosphaerae</name>
    <dbReference type="NCBI Taxonomy" id="1678237"/>
    <lineage>
        <taxon>Bacteria</taxon>
        <taxon>Bacillati</taxon>
        <taxon>Actinomycetota</taxon>
        <taxon>Actinomycetes</taxon>
        <taxon>Micrococcales</taxon>
        <taxon>Microbacteriaceae</taxon>
        <taxon>Microbacterium</taxon>
    </lineage>
</organism>
<evidence type="ECO:0000313" key="4">
    <source>
        <dbReference type="Proteomes" id="UP001323798"/>
    </source>
</evidence>
<keyword evidence="1" id="KW-0521">NADP</keyword>